<dbReference type="SUPFAM" id="SSF55120">
    <property type="entry name" value="Pseudouridine synthase"/>
    <property type="match status" value="1"/>
</dbReference>
<dbReference type="InterPro" id="IPR014780">
    <property type="entry name" value="tRNA_psdUridine_synth_TruB"/>
</dbReference>
<evidence type="ECO:0000256" key="1">
    <source>
        <dbReference type="ARBA" id="ARBA00001166"/>
    </source>
</evidence>
<reference evidence="8 9" key="1">
    <citation type="submission" date="2016-07" db="EMBL/GenBank/DDBJ databases">
        <title>Pervasive Adenine N6-methylation of Active Genes in Fungi.</title>
        <authorList>
            <consortium name="DOE Joint Genome Institute"/>
            <person name="Mondo S.J."/>
            <person name="Dannebaum R.O."/>
            <person name="Kuo R.C."/>
            <person name="Labutti K."/>
            <person name="Haridas S."/>
            <person name="Kuo A."/>
            <person name="Salamov A."/>
            <person name="Ahrendt S.R."/>
            <person name="Lipzen A."/>
            <person name="Sullivan W."/>
            <person name="Andreopoulos W.B."/>
            <person name="Clum A."/>
            <person name="Lindquist E."/>
            <person name="Daum C."/>
            <person name="Ramamoorthy G.K."/>
            <person name="Gryganskyi A."/>
            <person name="Culley D."/>
            <person name="Magnuson J.K."/>
            <person name="James T.Y."/>
            <person name="O'Malley M.A."/>
            <person name="Stajich J.E."/>
            <person name="Spatafora J.W."/>
            <person name="Visel A."/>
            <person name="Grigoriev I.V."/>
        </authorList>
    </citation>
    <scope>NUCLEOTIDE SEQUENCE [LARGE SCALE GENOMIC DNA]</scope>
    <source>
        <strain evidence="8 9">NRRL 1336</strain>
    </source>
</reference>
<evidence type="ECO:0000313" key="8">
    <source>
        <dbReference type="EMBL" id="ORZ13751.1"/>
    </source>
</evidence>
<gene>
    <name evidence="8" type="ORF">BCR42DRAFT_419005</name>
</gene>
<organism evidence="8 9">
    <name type="scientific">Absidia repens</name>
    <dbReference type="NCBI Taxonomy" id="90262"/>
    <lineage>
        <taxon>Eukaryota</taxon>
        <taxon>Fungi</taxon>
        <taxon>Fungi incertae sedis</taxon>
        <taxon>Mucoromycota</taxon>
        <taxon>Mucoromycotina</taxon>
        <taxon>Mucoromycetes</taxon>
        <taxon>Mucorales</taxon>
        <taxon>Cunninghamellaceae</taxon>
        <taxon>Absidia</taxon>
    </lineage>
</organism>
<dbReference type="PANTHER" id="PTHR13767:SF2">
    <property type="entry name" value="PSEUDOURIDYLATE SYNTHASE TRUB1"/>
    <property type="match status" value="1"/>
</dbReference>
<comment type="similarity">
    <text evidence="2">Belongs to the pseudouridine synthase TruB family.</text>
</comment>
<evidence type="ECO:0000259" key="6">
    <source>
        <dbReference type="Pfam" id="PF01509"/>
    </source>
</evidence>
<evidence type="ECO:0000256" key="2">
    <source>
        <dbReference type="ARBA" id="ARBA00008999"/>
    </source>
</evidence>
<evidence type="ECO:0000313" key="9">
    <source>
        <dbReference type="Proteomes" id="UP000193560"/>
    </source>
</evidence>
<dbReference type="PANTHER" id="PTHR13767">
    <property type="entry name" value="TRNA-PSEUDOURIDINE SYNTHASE"/>
    <property type="match status" value="1"/>
</dbReference>
<dbReference type="HAMAP" id="MF_01080">
    <property type="entry name" value="TruB_bact"/>
    <property type="match status" value="1"/>
</dbReference>
<dbReference type="OrthoDB" id="9995526at2759"/>
<accession>A0A1X2ICH1</accession>
<evidence type="ECO:0000256" key="5">
    <source>
        <dbReference type="ARBA" id="ARBA00023235"/>
    </source>
</evidence>
<proteinExistence type="inferred from homology"/>
<dbReference type="GO" id="GO:0160148">
    <property type="term" value="F:tRNA pseudouridine(55) synthase activity"/>
    <property type="evidence" value="ECO:0007669"/>
    <property type="project" value="UniProtKB-EC"/>
</dbReference>
<dbReference type="InterPro" id="IPR002501">
    <property type="entry name" value="PsdUridine_synth_N"/>
</dbReference>
<dbReference type="GO" id="GO:0005634">
    <property type="term" value="C:nucleus"/>
    <property type="evidence" value="ECO:0007669"/>
    <property type="project" value="TreeGrafter"/>
</dbReference>
<dbReference type="InterPro" id="IPR032819">
    <property type="entry name" value="TruB_C"/>
</dbReference>
<dbReference type="GO" id="GO:1990481">
    <property type="term" value="P:mRNA pseudouridine synthesis"/>
    <property type="evidence" value="ECO:0007669"/>
    <property type="project" value="TreeGrafter"/>
</dbReference>
<dbReference type="Proteomes" id="UP000193560">
    <property type="component" value="Unassembled WGS sequence"/>
</dbReference>
<dbReference type="STRING" id="90262.A0A1X2ICH1"/>
<dbReference type="GO" id="GO:0003723">
    <property type="term" value="F:RNA binding"/>
    <property type="evidence" value="ECO:0007669"/>
    <property type="project" value="InterPro"/>
</dbReference>
<dbReference type="InterPro" id="IPR020103">
    <property type="entry name" value="PsdUridine_synth_cat_dom_sf"/>
</dbReference>
<keyword evidence="5" id="KW-0413">Isomerase</keyword>
<sequence>MNQNLKHALNGIFSIYKPKGITSRQAANQVQLFLSKQLWQTDQPWKLKFKDRVKLGMGGILDPMAEGVLVLGLGTGCKQLDSYLKGSKEYIATGQLGTATDTYDADGKIVLEAPTQHINKHLLESALNQFQGEILQRPPLFSGLKMQGKRLYEYAREGRELPTAIIPRQVTVYQSELVDFDPIKLEFVVSLEVSGGFYVRSLIHDMGQVVESCAHMTRLVRTRQGPFTVDTSLHLLESVNGVDRADPRKDETKLKAVLDALVQT</sequence>
<dbReference type="GO" id="GO:0006400">
    <property type="term" value="P:tRNA modification"/>
    <property type="evidence" value="ECO:0007669"/>
    <property type="project" value="TreeGrafter"/>
</dbReference>
<dbReference type="Gene3D" id="3.30.2350.10">
    <property type="entry name" value="Pseudouridine synthase"/>
    <property type="match status" value="1"/>
</dbReference>
<dbReference type="EC" id="5.4.99.25" evidence="3"/>
<dbReference type="EMBL" id="MCGE01000016">
    <property type="protein sequence ID" value="ORZ13751.1"/>
    <property type="molecule type" value="Genomic_DNA"/>
</dbReference>
<dbReference type="Pfam" id="PF16198">
    <property type="entry name" value="TruB_C_2"/>
    <property type="match status" value="1"/>
</dbReference>
<dbReference type="Pfam" id="PF01509">
    <property type="entry name" value="TruB_N"/>
    <property type="match status" value="1"/>
</dbReference>
<name>A0A1X2ICH1_9FUNG</name>
<dbReference type="NCBIfam" id="TIGR00431">
    <property type="entry name" value="TruB"/>
    <property type="match status" value="1"/>
</dbReference>
<protein>
    <recommendedName>
        <fullName evidence="3">tRNA pseudouridine(55) synthase</fullName>
        <ecNumber evidence="3">5.4.99.25</ecNumber>
    </recommendedName>
</protein>
<keyword evidence="4" id="KW-0819">tRNA processing</keyword>
<comment type="catalytic activity">
    <reaction evidence="1">
        <text>a uridine in mRNA = a pseudouridine in mRNA</text>
        <dbReference type="Rhea" id="RHEA:56644"/>
        <dbReference type="Rhea" id="RHEA-COMP:14658"/>
        <dbReference type="Rhea" id="RHEA-COMP:14659"/>
        <dbReference type="ChEBI" id="CHEBI:65314"/>
        <dbReference type="ChEBI" id="CHEBI:65315"/>
    </reaction>
</comment>
<evidence type="ECO:0000256" key="3">
    <source>
        <dbReference type="ARBA" id="ARBA00012787"/>
    </source>
</evidence>
<evidence type="ECO:0000259" key="7">
    <source>
        <dbReference type="Pfam" id="PF16198"/>
    </source>
</evidence>
<feature type="domain" description="tRNA pseudouridylate synthase B C-terminal" evidence="7">
    <location>
        <begin position="200"/>
        <end position="258"/>
    </location>
</feature>
<feature type="domain" description="Pseudouridine synthase II N-terminal" evidence="6">
    <location>
        <begin position="53"/>
        <end position="199"/>
    </location>
</feature>
<dbReference type="AlphaFoldDB" id="A0A1X2ICH1"/>
<evidence type="ECO:0000256" key="4">
    <source>
        <dbReference type="ARBA" id="ARBA00022694"/>
    </source>
</evidence>
<keyword evidence="9" id="KW-1185">Reference proteome</keyword>
<comment type="caution">
    <text evidence="8">The sequence shown here is derived from an EMBL/GenBank/DDBJ whole genome shotgun (WGS) entry which is preliminary data.</text>
</comment>